<dbReference type="SUPFAM" id="SSF51735">
    <property type="entry name" value="NAD(P)-binding Rossmann-fold domains"/>
    <property type="match status" value="1"/>
</dbReference>
<name>A0A859FA46_9BACI</name>
<protein>
    <submittedName>
        <fullName evidence="3">SDR family oxidoreductase</fullName>
    </submittedName>
</protein>
<dbReference type="CDD" id="cd05233">
    <property type="entry name" value="SDR_c"/>
    <property type="match status" value="1"/>
</dbReference>
<organism evidence="3 4">
    <name type="scientific">Paenalkalicoccus suaedae</name>
    <dbReference type="NCBI Taxonomy" id="2592382"/>
    <lineage>
        <taxon>Bacteria</taxon>
        <taxon>Bacillati</taxon>
        <taxon>Bacillota</taxon>
        <taxon>Bacilli</taxon>
        <taxon>Bacillales</taxon>
        <taxon>Bacillaceae</taxon>
        <taxon>Paenalkalicoccus</taxon>
    </lineage>
</organism>
<evidence type="ECO:0000313" key="3">
    <source>
        <dbReference type="EMBL" id="QKS70113.1"/>
    </source>
</evidence>
<dbReference type="Gene3D" id="3.40.50.720">
    <property type="entry name" value="NAD(P)-binding Rossmann-like Domain"/>
    <property type="match status" value="1"/>
</dbReference>
<dbReference type="NCBIfam" id="NF009389">
    <property type="entry name" value="PRK12748.1"/>
    <property type="match status" value="1"/>
</dbReference>
<evidence type="ECO:0000256" key="2">
    <source>
        <dbReference type="ARBA" id="ARBA00023002"/>
    </source>
</evidence>
<proteinExistence type="inferred from homology"/>
<dbReference type="InterPro" id="IPR002347">
    <property type="entry name" value="SDR_fam"/>
</dbReference>
<dbReference type="KEGG" id="psua:FLK61_25410"/>
<dbReference type="PANTHER" id="PTHR48107:SF7">
    <property type="entry name" value="RE15974P"/>
    <property type="match status" value="1"/>
</dbReference>
<dbReference type="Proteomes" id="UP000318138">
    <property type="component" value="Chromosome"/>
</dbReference>
<sequence>MKMAKIAVVTGVSRREGLGAAICLELARRGYDIFLTYYRPYDDQMSYGMDEDGPSAILQDIEELGQRASMMEADLTQVSNIKKIFAEVSNVFGAPATALINNACVSVNDSIDSITAEALDEHYAINTRAVTLLTQAFVKQFENGNGRIINIATGWNQGGRMPDELSYVLTKSTSETLTHTLATVLMKRGITINSVDPGPTDTGWMDEQVKDALTPLFPSGRLGVPQDAARLVGFLVSDDAQWITGQTIHSDGGFRD</sequence>
<evidence type="ECO:0000313" key="4">
    <source>
        <dbReference type="Proteomes" id="UP000318138"/>
    </source>
</evidence>
<dbReference type="AlphaFoldDB" id="A0A859FA46"/>
<keyword evidence="4" id="KW-1185">Reference proteome</keyword>
<dbReference type="InterPro" id="IPR036291">
    <property type="entry name" value="NAD(P)-bd_dom_sf"/>
</dbReference>
<reference evidence="4" key="1">
    <citation type="submission" date="2019-07" db="EMBL/GenBank/DDBJ databases">
        <title>Bacillus alkalisoli sp. nov. isolated from saline soil.</title>
        <authorList>
            <person name="Sun J.-Q."/>
            <person name="Xu L."/>
        </authorList>
    </citation>
    <scope>NUCLEOTIDE SEQUENCE [LARGE SCALE GENOMIC DNA]</scope>
    <source>
        <strain evidence="4">M4U3P1</strain>
    </source>
</reference>
<keyword evidence="2" id="KW-0560">Oxidoreductase</keyword>
<dbReference type="PANTHER" id="PTHR48107">
    <property type="entry name" value="NADPH-DEPENDENT ALDEHYDE REDUCTASE-LIKE PROTEIN, CHLOROPLASTIC-RELATED"/>
    <property type="match status" value="1"/>
</dbReference>
<comment type="similarity">
    <text evidence="1">Belongs to the short-chain dehydrogenases/reductases (SDR) family.</text>
</comment>
<dbReference type="EMBL" id="CP041372">
    <property type="protein sequence ID" value="QKS70113.1"/>
    <property type="molecule type" value="Genomic_DNA"/>
</dbReference>
<accession>A0A859FA46</accession>
<dbReference type="GO" id="GO:0016614">
    <property type="term" value="F:oxidoreductase activity, acting on CH-OH group of donors"/>
    <property type="evidence" value="ECO:0007669"/>
    <property type="project" value="UniProtKB-ARBA"/>
</dbReference>
<dbReference type="Pfam" id="PF13561">
    <property type="entry name" value="adh_short_C2"/>
    <property type="match status" value="1"/>
</dbReference>
<dbReference type="PRINTS" id="PR00081">
    <property type="entry name" value="GDHRDH"/>
</dbReference>
<gene>
    <name evidence="3" type="ORF">FLK61_25410</name>
</gene>
<evidence type="ECO:0000256" key="1">
    <source>
        <dbReference type="ARBA" id="ARBA00006484"/>
    </source>
</evidence>